<organism evidence="1 2">
    <name type="scientific">Artemia franciscana</name>
    <name type="common">Brine shrimp</name>
    <name type="synonym">Artemia sanfranciscana</name>
    <dbReference type="NCBI Taxonomy" id="6661"/>
    <lineage>
        <taxon>Eukaryota</taxon>
        <taxon>Metazoa</taxon>
        <taxon>Ecdysozoa</taxon>
        <taxon>Arthropoda</taxon>
        <taxon>Crustacea</taxon>
        <taxon>Branchiopoda</taxon>
        <taxon>Anostraca</taxon>
        <taxon>Artemiidae</taxon>
        <taxon>Artemia</taxon>
    </lineage>
</organism>
<evidence type="ECO:0000313" key="1">
    <source>
        <dbReference type="EMBL" id="KAK2720194.1"/>
    </source>
</evidence>
<comment type="caution">
    <text evidence="1">The sequence shown here is derived from an EMBL/GenBank/DDBJ whole genome shotgun (WGS) entry which is preliminary data.</text>
</comment>
<name>A0AA88LBK7_ARTSF</name>
<dbReference type="EMBL" id="JAVRJZ010000007">
    <property type="protein sequence ID" value="KAK2720194.1"/>
    <property type="molecule type" value="Genomic_DNA"/>
</dbReference>
<keyword evidence="2" id="KW-1185">Reference proteome</keyword>
<evidence type="ECO:0000313" key="2">
    <source>
        <dbReference type="Proteomes" id="UP001187531"/>
    </source>
</evidence>
<gene>
    <name evidence="1" type="ORF">QYM36_004181</name>
</gene>
<reference evidence="1" key="1">
    <citation type="submission" date="2023-07" db="EMBL/GenBank/DDBJ databases">
        <title>Chromosome-level genome assembly of Artemia franciscana.</title>
        <authorList>
            <person name="Jo E."/>
        </authorList>
    </citation>
    <scope>NUCLEOTIDE SEQUENCE</scope>
    <source>
        <tissue evidence="1">Whole body</tissue>
    </source>
</reference>
<proteinExistence type="predicted"/>
<protein>
    <submittedName>
        <fullName evidence="1">Uncharacterized protein</fullName>
    </submittedName>
</protein>
<accession>A0AA88LBK7</accession>
<sequence length="236" mass="27292">MSIVYSFSHGRQQCVSADRVQSDFLELFCGISQGTKTGRVLFFILRNKIATWHENRADFVYDLSLLTLQRLGSMISKDGMIRRLEADCEEKWLSINRKNSALMRVSFFKEEVPSQSDINVAIVNMKILGVTFNSKMSWMDHVNNSTKKAHIGLRNLVTIRRFGFGHFSLFNFCKLYILSVLEYTCPVWHPGLDKEQQNDLENVKKRAISEIIGPEFKNYDDTLKILGLERLDAMQH</sequence>
<dbReference type="AlphaFoldDB" id="A0AA88LBK7"/>
<dbReference type="Proteomes" id="UP001187531">
    <property type="component" value="Unassembled WGS sequence"/>
</dbReference>
<dbReference type="PANTHER" id="PTHR33332">
    <property type="entry name" value="REVERSE TRANSCRIPTASE DOMAIN-CONTAINING PROTEIN"/>
    <property type="match status" value="1"/>
</dbReference>